<keyword evidence="4" id="KW-1015">Disulfide bond</keyword>
<feature type="signal peptide" evidence="6">
    <location>
        <begin position="1"/>
        <end position="23"/>
    </location>
</feature>
<sequence length="801" mass="87598">MLKSGALLLHLAVAACQFKLHLSETFTGSGEVDISSCPLTYLGRQYTAIRVSLNDSSFMMCSVEDSPDCLKVEGSQGERVSVEILFEETKPGSFIHQARPNINSSSPCLLKVQLQDETNGTYLTIITYNFGHQGVQLFNITNLYNQTHVNLSAVIGNTSAFSLFLNTSEVEGGLILDVSGCRTSDVILFSGSSRFVEEECLKISCSSAAELRVDSTCGPTEVCRRNFGCAPRPSVCSVTGSTVIDFLGRVHAVTNRCVYRLVQGANFQLLAGFQERRRQNVMFLDHLILQLEEPDVVLYLGQGGHVEVNNETLDLDATVQLVHGMALSKDRTGVTAEVPSANITIYFDGNTLHVAGTPSAVEGLCGDPGSSSQTTTLSAEISSFHSLSGCEVEFTDTSTDTTDCNATTEHCSLLKQHPFFIYNLFIDPEPYITACTNILCNYPMVDGLRCQFMEAYTKTCDLQSGNILGDWRPAVSCPSVPEPNCLDRYCSDHEFCGEEDGQTRCMCRALFASNYRAANTLGEPAVCTQDSASVTLIGCLLEDRGVDLTSLHLQDKTCKGQVDSETHMVTFHFDLNKTCGMRVVTNESQIIYQNTIMSGGSLLDGVIYRHSQVLIDFSCYFERPAVNTVAFKVKDSSVVLKVVSGFLNYTLMMNAYTDPDRTQLVDPTSGVELNQKVWVELAAEGLDDAMVAIVIDSCWATSQPSLNGSLKHELISDGCPNSKDRTVEMNNNGAGTSASFSFSMFQFIGSEDGVNLHCKLKLCIKQGNSCTQVCGRGRTRRSIRRQFAEMNPALISLTWTL</sequence>
<accession>A0A3Q3EU02</accession>
<evidence type="ECO:0000256" key="3">
    <source>
        <dbReference type="ARBA" id="ARBA00022729"/>
    </source>
</evidence>
<dbReference type="KEGG" id="kmr:108246811"/>
<evidence type="ECO:0000256" key="1">
    <source>
        <dbReference type="ARBA" id="ARBA00004613"/>
    </source>
</evidence>
<evidence type="ECO:0000259" key="7">
    <source>
        <dbReference type="PROSITE" id="PS51034"/>
    </source>
</evidence>
<feature type="chain" id="PRO_5018710952" evidence="6">
    <location>
        <begin position="24"/>
        <end position="801"/>
    </location>
</feature>
<keyword evidence="3 6" id="KW-0732">Signal</keyword>
<dbReference type="OrthoDB" id="8421798at2759"/>
<dbReference type="Gene3D" id="2.60.40.4100">
    <property type="entry name" value="Zona pellucida, ZP-C domain"/>
    <property type="match status" value="1"/>
</dbReference>
<keyword evidence="5" id="KW-0325">Glycoprotein</keyword>
<dbReference type="Pfam" id="PF00100">
    <property type="entry name" value="Zona_pellucida"/>
    <property type="match status" value="1"/>
</dbReference>
<reference evidence="8" key="2">
    <citation type="submission" date="2025-09" db="UniProtKB">
        <authorList>
            <consortium name="Ensembl"/>
        </authorList>
    </citation>
    <scope>IDENTIFICATION</scope>
</reference>
<dbReference type="InterPro" id="IPR014853">
    <property type="entry name" value="VWF/SSPO/ZAN-like_Cys-rich_dom"/>
</dbReference>
<dbReference type="InterPro" id="IPR055356">
    <property type="entry name" value="ZP-N"/>
</dbReference>
<dbReference type="Ensembl" id="ENSKMAT00000005319.1">
    <property type="protein sequence ID" value="ENSKMAP00000005227.1"/>
    <property type="gene ID" value="ENSKMAG00000003970.1"/>
</dbReference>
<dbReference type="PANTHER" id="PTHR14002:SF50">
    <property type="entry name" value="ALPHA-TECTORIN-LIKE-RELATED"/>
    <property type="match status" value="1"/>
</dbReference>
<dbReference type="Pfam" id="PF23344">
    <property type="entry name" value="ZP-N"/>
    <property type="match status" value="1"/>
</dbReference>
<dbReference type="InterPro" id="IPR017977">
    <property type="entry name" value="ZP_dom_CS"/>
</dbReference>
<evidence type="ECO:0000256" key="5">
    <source>
        <dbReference type="ARBA" id="ARBA00023180"/>
    </source>
</evidence>
<dbReference type="PANTHER" id="PTHR14002">
    <property type="entry name" value="ENDOGLIN/TGF-BETA RECEPTOR TYPE III"/>
    <property type="match status" value="1"/>
</dbReference>
<dbReference type="PROSITE" id="PS51034">
    <property type="entry name" value="ZP_2"/>
    <property type="match status" value="1"/>
</dbReference>
<dbReference type="Pfam" id="PF08742">
    <property type="entry name" value="C8"/>
    <property type="match status" value="1"/>
</dbReference>
<dbReference type="GeneTree" id="ENSGT00940000156038"/>
<dbReference type="SMART" id="SM00241">
    <property type="entry name" value="ZP"/>
    <property type="match status" value="1"/>
</dbReference>
<dbReference type="GeneID" id="108246811"/>
<comment type="subcellular location">
    <subcellularLocation>
        <location evidence="1">Secreted</location>
    </subcellularLocation>
</comment>
<evidence type="ECO:0000313" key="9">
    <source>
        <dbReference type="Proteomes" id="UP000264800"/>
    </source>
</evidence>
<name>A0A3Q3EU02_KRYMA</name>
<dbReference type="PROSITE" id="PS00682">
    <property type="entry name" value="ZP_1"/>
    <property type="match status" value="1"/>
</dbReference>
<dbReference type="InterPro" id="IPR042235">
    <property type="entry name" value="ZP-C_dom"/>
</dbReference>
<dbReference type="OMA" id="VINSCWA"/>
<dbReference type="RefSeq" id="XP_017290022.1">
    <property type="nucleotide sequence ID" value="XM_017434533.2"/>
</dbReference>
<proteinExistence type="predicted"/>
<organism evidence="8 9">
    <name type="scientific">Kryptolebias marmoratus</name>
    <name type="common">Mangrove killifish</name>
    <name type="synonym">Rivulus marmoratus</name>
    <dbReference type="NCBI Taxonomy" id="37003"/>
    <lineage>
        <taxon>Eukaryota</taxon>
        <taxon>Metazoa</taxon>
        <taxon>Chordata</taxon>
        <taxon>Craniata</taxon>
        <taxon>Vertebrata</taxon>
        <taxon>Euteleostomi</taxon>
        <taxon>Actinopterygii</taxon>
        <taxon>Neopterygii</taxon>
        <taxon>Teleostei</taxon>
        <taxon>Neoteleostei</taxon>
        <taxon>Acanthomorphata</taxon>
        <taxon>Ovalentaria</taxon>
        <taxon>Atherinomorphae</taxon>
        <taxon>Cyprinodontiformes</taxon>
        <taxon>Rivulidae</taxon>
        <taxon>Kryptolebias</taxon>
    </lineage>
</organism>
<dbReference type="InterPro" id="IPR001507">
    <property type="entry name" value="ZP_dom"/>
</dbReference>
<dbReference type="InterPro" id="IPR055355">
    <property type="entry name" value="ZP-C"/>
</dbReference>
<dbReference type="Proteomes" id="UP000264800">
    <property type="component" value="Unplaced"/>
</dbReference>
<evidence type="ECO:0000256" key="6">
    <source>
        <dbReference type="SAM" id="SignalP"/>
    </source>
</evidence>
<reference evidence="8" key="1">
    <citation type="submission" date="2025-08" db="UniProtKB">
        <authorList>
            <consortium name="Ensembl"/>
        </authorList>
    </citation>
    <scope>IDENTIFICATION</scope>
</reference>
<dbReference type="GO" id="GO:0005576">
    <property type="term" value="C:extracellular region"/>
    <property type="evidence" value="ECO:0007669"/>
    <property type="project" value="UniProtKB-SubCell"/>
</dbReference>
<evidence type="ECO:0000256" key="2">
    <source>
        <dbReference type="ARBA" id="ARBA00022525"/>
    </source>
</evidence>
<feature type="domain" description="ZP" evidence="7">
    <location>
        <begin position="526"/>
        <end position="781"/>
    </location>
</feature>
<dbReference type="AlphaFoldDB" id="A0A3Q3EU02"/>
<dbReference type="PROSITE" id="PS51257">
    <property type="entry name" value="PROKAR_LIPOPROTEIN"/>
    <property type="match status" value="1"/>
</dbReference>
<keyword evidence="2" id="KW-0964">Secreted</keyword>
<evidence type="ECO:0000256" key="4">
    <source>
        <dbReference type="ARBA" id="ARBA00023157"/>
    </source>
</evidence>
<protein>
    <submittedName>
        <fullName evidence="8">Alpha-tectorin-like</fullName>
    </submittedName>
</protein>
<evidence type="ECO:0000313" key="8">
    <source>
        <dbReference type="Ensembl" id="ENSKMAP00000005227.1"/>
    </source>
</evidence>
<dbReference type="Gene3D" id="2.60.40.3210">
    <property type="entry name" value="Zona pellucida, ZP-N domain"/>
    <property type="match status" value="1"/>
</dbReference>
<dbReference type="STRING" id="37003.ENSKMAP00000005227"/>
<keyword evidence="9" id="KW-1185">Reference proteome</keyword>